<name>A0A641AK57_9ACTN</name>
<proteinExistence type="predicted"/>
<reference evidence="3" key="1">
    <citation type="submission" date="2019-09" db="EMBL/GenBank/DDBJ databases">
        <authorList>
            <person name="Li J."/>
        </authorList>
    </citation>
    <scope>NUCLEOTIDE SEQUENCE [LARGE SCALE GENOMIC DNA]</scope>
    <source>
        <strain evidence="3">NRBC 14897</strain>
    </source>
</reference>
<dbReference type="CDD" id="cd05379">
    <property type="entry name" value="CAP_bacterial"/>
    <property type="match status" value="1"/>
</dbReference>
<feature type="chain" id="PRO_5024994983" evidence="1">
    <location>
        <begin position="29"/>
        <end position="154"/>
    </location>
</feature>
<evidence type="ECO:0000313" key="3">
    <source>
        <dbReference type="EMBL" id="KAA1376070.1"/>
    </source>
</evidence>
<keyword evidence="4" id="KW-1185">Reference proteome</keyword>
<dbReference type="PANTHER" id="PTHR31157:SF1">
    <property type="entry name" value="SCP DOMAIN-CONTAINING PROTEIN"/>
    <property type="match status" value="1"/>
</dbReference>
<evidence type="ECO:0000313" key="4">
    <source>
        <dbReference type="Proteomes" id="UP001515100"/>
    </source>
</evidence>
<dbReference type="InterPro" id="IPR035940">
    <property type="entry name" value="CAP_sf"/>
</dbReference>
<evidence type="ECO:0000259" key="2">
    <source>
        <dbReference type="Pfam" id="PF00188"/>
    </source>
</evidence>
<evidence type="ECO:0000256" key="1">
    <source>
        <dbReference type="SAM" id="SignalP"/>
    </source>
</evidence>
<gene>
    <name evidence="3" type="ORF">ESP62_011490</name>
</gene>
<dbReference type="OrthoDB" id="68195at2"/>
<keyword evidence="1" id="KW-0732">Signal</keyword>
<dbReference type="Proteomes" id="UP001515100">
    <property type="component" value="Unassembled WGS sequence"/>
</dbReference>
<dbReference type="RefSeq" id="WP_129183748.1">
    <property type="nucleotide sequence ID" value="NZ_JAGIOG010000001.1"/>
</dbReference>
<feature type="signal peptide" evidence="1">
    <location>
        <begin position="1"/>
        <end position="28"/>
    </location>
</feature>
<dbReference type="InterPro" id="IPR014044">
    <property type="entry name" value="CAP_dom"/>
</dbReference>
<dbReference type="PANTHER" id="PTHR31157">
    <property type="entry name" value="SCP DOMAIN-CONTAINING PROTEIN"/>
    <property type="match status" value="1"/>
</dbReference>
<dbReference type="Gene3D" id="3.40.33.10">
    <property type="entry name" value="CAP"/>
    <property type="match status" value="1"/>
</dbReference>
<protein>
    <submittedName>
        <fullName evidence="3">CAP domain-containing protein</fullName>
    </submittedName>
</protein>
<sequence>MSLAPSRVARALALAALLSLVTIGPASALDAGRFEKQVVASTNDYRAAQGKKAVKLQRCVDRWANGQAAWMARTKKFEHRAGRLGKVMRSCRLNGAAENIAWNYSSGSKTVRAWAASPGHATNMRGGAYRYIGVGVARASNGEIYVAQVFGDPR</sequence>
<organism evidence="3 4">
    <name type="scientific">Aeromicrobium fastidiosum</name>
    <dbReference type="NCBI Taxonomy" id="52699"/>
    <lineage>
        <taxon>Bacteria</taxon>
        <taxon>Bacillati</taxon>
        <taxon>Actinomycetota</taxon>
        <taxon>Actinomycetes</taxon>
        <taxon>Propionibacteriales</taxon>
        <taxon>Nocardioidaceae</taxon>
        <taxon>Aeromicrobium</taxon>
    </lineage>
</organism>
<feature type="domain" description="SCP" evidence="2">
    <location>
        <begin position="41"/>
        <end position="149"/>
    </location>
</feature>
<dbReference type="EMBL" id="SDPP02000003">
    <property type="protein sequence ID" value="KAA1376070.1"/>
    <property type="molecule type" value="Genomic_DNA"/>
</dbReference>
<dbReference type="Pfam" id="PF00188">
    <property type="entry name" value="CAP"/>
    <property type="match status" value="1"/>
</dbReference>
<dbReference type="AlphaFoldDB" id="A0A641AK57"/>
<accession>A0A641AK57</accession>
<dbReference type="SUPFAM" id="SSF55797">
    <property type="entry name" value="PR-1-like"/>
    <property type="match status" value="1"/>
</dbReference>
<comment type="caution">
    <text evidence="3">The sequence shown here is derived from an EMBL/GenBank/DDBJ whole genome shotgun (WGS) entry which is preliminary data.</text>
</comment>